<keyword evidence="2" id="KW-1133">Transmembrane helix</keyword>
<accession>C6XLY6</accession>
<feature type="transmembrane region" description="Helical" evidence="2">
    <location>
        <begin position="40"/>
        <end position="62"/>
    </location>
</feature>
<proteinExistence type="predicted"/>
<dbReference type="Proteomes" id="UP000002745">
    <property type="component" value="Chromosome"/>
</dbReference>
<evidence type="ECO:0000256" key="1">
    <source>
        <dbReference type="SAM" id="MobiDB-lite"/>
    </source>
</evidence>
<dbReference type="HOGENOM" id="CLU_2861646_0_0_5"/>
<keyword evidence="4" id="KW-1185">Reference proteome</keyword>
<sequence>MSNQAYKPEEKPVVDSDAEKFDELTAEEARQGEETKGMPIVLVLSILGVVAVFALAIMAGVFTA</sequence>
<keyword evidence="2" id="KW-0812">Transmembrane</keyword>
<evidence type="ECO:0000313" key="3">
    <source>
        <dbReference type="EMBL" id="ACT59818.1"/>
    </source>
</evidence>
<evidence type="ECO:0000313" key="4">
    <source>
        <dbReference type="Proteomes" id="UP000002745"/>
    </source>
</evidence>
<feature type="compositionally biased region" description="Basic and acidic residues" evidence="1">
    <location>
        <begin position="7"/>
        <end position="20"/>
    </location>
</feature>
<evidence type="ECO:0000256" key="2">
    <source>
        <dbReference type="SAM" id="Phobius"/>
    </source>
</evidence>
<dbReference type="AlphaFoldDB" id="C6XLY6"/>
<gene>
    <name evidence="3" type="ordered locus">Hbal_2137</name>
</gene>
<feature type="region of interest" description="Disordered" evidence="1">
    <location>
        <begin position="1"/>
        <end position="20"/>
    </location>
</feature>
<dbReference type="STRING" id="582402.Hbal_2137"/>
<organism evidence="3 4">
    <name type="scientific">Hirschia baltica (strain ATCC 49814 / DSM 5838 / IFAM 1418)</name>
    <dbReference type="NCBI Taxonomy" id="582402"/>
    <lineage>
        <taxon>Bacteria</taxon>
        <taxon>Pseudomonadati</taxon>
        <taxon>Pseudomonadota</taxon>
        <taxon>Alphaproteobacteria</taxon>
        <taxon>Hyphomonadales</taxon>
        <taxon>Hyphomonadaceae</taxon>
        <taxon>Hirschia</taxon>
    </lineage>
</organism>
<dbReference type="KEGG" id="hba:Hbal_2137"/>
<reference evidence="4" key="1">
    <citation type="journal article" date="2011" name="J. Bacteriol.">
        <title>Genome sequences of eight morphologically diverse alphaproteobacteria.</title>
        <authorList>
            <consortium name="US DOE Joint Genome Institute"/>
            <person name="Brown P.J."/>
            <person name="Kysela D.T."/>
            <person name="Buechlein A."/>
            <person name="Hemmerich C."/>
            <person name="Brun Y.V."/>
        </authorList>
    </citation>
    <scope>NUCLEOTIDE SEQUENCE [LARGE SCALE GENOMIC DNA]</scope>
    <source>
        <strain evidence="4">ATCC 49814 / DSM 5838 / IFAM 1418</strain>
    </source>
</reference>
<keyword evidence="2" id="KW-0472">Membrane</keyword>
<dbReference type="EMBL" id="CP001678">
    <property type="protein sequence ID" value="ACT59818.1"/>
    <property type="molecule type" value="Genomic_DNA"/>
</dbReference>
<dbReference type="RefSeq" id="WP_015827968.1">
    <property type="nucleotide sequence ID" value="NC_012982.1"/>
</dbReference>
<protein>
    <submittedName>
        <fullName evidence="3">Uncharacterized protein</fullName>
    </submittedName>
</protein>
<name>C6XLY6_HIRBI</name>